<evidence type="ECO:0000256" key="7">
    <source>
        <dbReference type="ARBA" id="ARBA00038041"/>
    </source>
</evidence>
<accession>A0ABQ8JWP0</accession>
<evidence type="ECO:0000259" key="9">
    <source>
        <dbReference type="PROSITE" id="PS51192"/>
    </source>
</evidence>
<name>A0ABQ8JWP0_DERPT</name>
<sequence>WRKPTLIQAKAIPLALEGYDILARARTGTGKTGAFTIPILQKILMAKKFATSTTTTTTTASKIRALILAPSKELCNQILQNFSKLIEFCRRDINIMDISHGNLDDKRNFLITEQPDILISTPKKIIEYFQAKILKNLPKQLDFLVIDESDLMFSFGYREDLLKIFEHLSSSKSSNVQHFLMSATLNTDVCELKNLLLNNPVILKLEEPDLPESDKLQQYHIEVFDDEEKFVLINALLKLGLIVGKTIIFVANIDRCYRLRLFLEQFGIRSCLLNSELPIKSRLMKNVYQIRINVKQQRQQKKRKKLAKTTMGESSVARGIDFKFVSNVINFDFPETIDSYIHRVGRTARGGGG</sequence>
<dbReference type="Proteomes" id="UP000887458">
    <property type="component" value="Unassembled WGS sequence"/>
</dbReference>
<dbReference type="GO" id="GO:0004386">
    <property type="term" value="F:helicase activity"/>
    <property type="evidence" value="ECO:0007669"/>
    <property type="project" value="UniProtKB-KW"/>
</dbReference>
<dbReference type="Pfam" id="PF00270">
    <property type="entry name" value="DEAD"/>
    <property type="match status" value="1"/>
</dbReference>
<evidence type="ECO:0000256" key="5">
    <source>
        <dbReference type="ARBA" id="ARBA00022840"/>
    </source>
</evidence>
<feature type="non-terminal residue" evidence="11">
    <location>
        <position position="1"/>
    </location>
</feature>
<evidence type="ECO:0000256" key="3">
    <source>
        <dbReference type="ARBA" id="ARBA00022801"/>
    </source>
</evidence>
<proteinExistence type="inferred from homology"/>
<dbReference type="SUPFAM" id="SSF52540">
    <property type="entry name" value="P-loop containing nucleoside triphosphate hydrolases"/>
    <property type="match status" value="2"/>
</dbReference>
<dbReference type="CDD" id="cd18787">
    <property type="entry name" value="SF2_C_DEAD"/>
    <property type="match status" value="1"/>
</dbReference>
<dbReference type="SMART" id="SM00490">
    <property type="entry name" value="HELICc"/>
    <property type="match status" value="1"/>
</dbReference>
<comment type="similarity">
    <text evidence="7">Belongs to the DEAD box helicase family. DDX56/DBP9 subfamily.</text>
</comment>
<dbReference type="InterPro" id="IPR050079">
    <property type="entry name" value="DEAD_box_RNA_helicase"/>
</dbReference>
<evidence type="ECO:0000256" key="6">
    <source>
        <dbReference type="ARBA" id="ARBA00022884"/>
    </source>
</evidence>
<evidence type="ECO:0000256" key="4">
    <source>
        <dbReference type="ARBA" id="ARBA00022806"/>
    </source>
</evidence>
<dbReference type="Pfam" id="PF00271">
    <property type="entry name" value="Helicase_C"/>
    <property type="match status" value="1"/>
</dbReference>
<keyword evidence="5" id="KW-0067">ATP-binding</keyword>
<feature type="domain" description="Helicase C-terminal" evidence="10">
    <location>
        <begin position="235"/>
        <end position="353"/>
    </location>
</feature>
<keyword evidence="3" id="KW-0378">Hydrolase</keyword>
<dbReference type="EC" id="3.6.4.13" evidence="1"/>
<keyword evidence="2" id="KW-0547">Nucleotide-binding</keyword>
<dbReference type="InterPro" id="IPR011545">
    <property type="entry name" value="DEAD/DEAH_box_helicase_dom"/>
</dbReference>
<dbReference type="InterPro" id="IPR027417">
    <property type="entry name" value="P-loop_NTPase"/>
</dbReference>
<keyword evidence="6" id="KW-0694">RNA-binding</keyword>
<organism evidence="11 12">
    <name type="scientific">Dermatophagoides pteronyssinus</name>
    <name type="common">European house dust mite</name>
    <dbReference type="NCBI Taxonomy" id="6956"/>
    <lineage>
        <taxon>Eukaryota</taxon>
        <taxon>Metazoa</taxon>
        <taxon>Ecdysozoa</taxon>
        <taxon>Arthropoda</taxon>
        <taxon>Chelicerata</taxon>
        <taxon>Arachnida</taxon>
        <taxon>Acari</taxon>
        <taxon>Acariformes</taxon>
        <taxon>Sarcoptiformes</taxon>
        <taxon>Astigmata</taxon>
        <taxon>Psoroptidia</taxon>
        <taxon>Analgoidea</taxon>
        <taxon>Pyroglyphidae</taxon>
        <taxon>Dermatophagoidinae</taxon>
        <taxon>Dermatophagoides</taxon>
    </lineage>
</organism>
<gene>
    <name evidence="11" type="primary">DDX56</name>
    <name evidence="11" type="ORF">DERP_011646</name>
</gene>
<evidence type="ECO:0000256" key="2">
    <source>
        <dbReference type="ARBA" id="ARBA00022741"/>
    </source>
</evidence>
<dbReference type="CDD" id="cd17961">
    <property type="entry name" value="DEADc_DDX56"/>
    <property type="match status" value="1"/>
</dbReference>
<dbReference type="PANTHER" id="PTHR47959">
    <property type="entry name" value="ATP-DEPENDENT RNA HELICASE RHLE-RELATED"/>
    <property type="match status" value="1"/>
</dbReference>
<keyword evidence="12" id="KW-1185">Reference proteome</keyword>
<dbReference type="InterPro" id="IPR001650">
    <property type="entry name" value="Helicase_C-like"/>
</dbReference>
<dbReference type="InterPro" id="IPR014001">
    <property type="entry name" value="Helicase_ATP-bd"/>
</dbReference>
<evidence type="ECO:0000313" key="11">
    <source>
        <dbReference type="EMBL" id="KAH9426977.1"/>
    </source>
</evidence>
<protein>
    <recommendedName>
        <fullName evidence="1">RNA helicase</fullName>
        <ecNumber evidence="1">3.6.4.13</ecNumber>
    </recommendedName>
</protein>
<evidence type="ECO:0000256" key="1">
    <source>
        <dbReference type="ARBA" id="ARBA00012552"/>
    </source>
</evidence>
<comment type="catalytic activity">
    <reaction evidence="8">
        <text>ATP + H2O = ADP + phosphate + H(+)</text>
        <dbReference type="Rhea" id="RHEA:13065"/>
        <dbReference type="ChEBI" id="CHEBI:15377"/>
        <dbReference type="ChEBI" id="CHEBI:15378"/>
        <dbReference type="ChEBI" id="CHEBI:30616"/>
        <dbReference type="ChEBI" id="CHEBI:43474"/>
        <dbReference type="ChEBI" id="CHEBI:456216"/>
        <dbReference type="EC" id="3.6.4.13"/>
    </reaction>
</comment>
<feature type="domain" description="Helicase ATP-binding" evidence="9">
    <location>
        <begin position="12"/>
        <end position="203"/>
    </location>
</feature>
<keyword evidence="4 11" id="KW-0347">Helicase</keyword>
<dbReference type="PROSITE" id="PS51194">
    <property type="entry name" value="HELICASE_CTER"/>
    <property type="match status" value="1"/>
</dbReference>
<evidence type="ECO:0000313" key="12">
    <source>
        <dbReference type="Proteomes" id="UP000887458"/>
    </source>
</evidence>
<dbReference type="Gene3D" id="3.40.50.300">
    <property type="entry name" value="P-loop containing nucleotide triphosphate hydrolases"/>
    <property type="match status" value="2"/>
</dbReference>
<dbReference type="PROSITE" id="PS51192">
    <property type="entry name" value="HELICASE_ATP_BIND_1"/>
    <property type="match status" value="1"/>
</dbReference>
<reference evidence="11 12" key="2">
    <citation type="journal article" date="2022" name="Mol. Biol. Evol.">
        <title>Comparative Genomics Reveals Insights into the Divergent Evolution of Astigmatic Mites and Household Pest Adaptations.</title>
        <authorList>
            <person name="Xiong Q."/>
            <person name="Wan A.T."/>
            <person name="Liu X."/>
            <person name="Fung C.S."/>
            <person name="Xiao X."/>
            <person name="Malainual N."/>
            <person name="Hou J."/>
            <person name="Wang L."/>
            <person name="Wang M."/>
            <person name="Yang K.Y."/>
            <person name="Cui Y."/>
            <person name="Leung E.L."/>
            <person name="Nong W."/>
            <person name="Shin S.K."/>
            <person name="Au S.W."/>
            <person name="Jeong K.Y."/>
            <person name="Chew F.T."/>
            <person name="Hui J.H."/>
            <person name="Leung T.F."/>
            <person name="Tungtrongchitr A."/>
            <person name="Zhong N."/>
            <person name="Liu Z."/>
            <person name="Tsui S.K."/>
        </authorList>
    </citation>
    <scope>NUCLEOTIDE SEQUENCE [LARGE SCALE GENOMIC DNA]</scope>
    <source>
        <strain evidence="11">Derp</strain>
    </source>
</reference>
<reference evidence="11 12" key="1">
    <citation type="journal article" date="2018" name="J. Allergy Clin. Immunol.">
        <title>High-quality assembly of Dermatophagoides pteronyssinus genome and transcriptome reveals a wide range of novel allergens.</title>
        <authorList>
            <person name="Liu X.Y."/>
            <person name="Yang K.Y."/>
            <person name="Wang M.Q."/>
            <person name="Kwok J.S."/>
            <person name="Zeng X."/>
            <person name="Yang Z."/>
            <person name="Xiao X.J."/>
            <person name="Lau C.P."/>
            <person name="Li Y."/>
            <person name="Huang Z.M."/>
            <person name="Ba J.G."/>
            <person name="Yim A.K."/>
            <person name="Ouyang C.Y."/>
            <person name="Ngai S.M."/>
            <person name="Chan T.F."/>
            <person name="Leung E.L."/>
            <person name="Liu L."/>
            <person name="Liu Z.G."/>
            <person name="Tsui S.K."/>
        </authorList>
    </citation>
    <scope>NUCLEOTIDE SEQUENCE [LARGE SCALE GENOMIC DNA]</scope>
    <source>
        <strain evidence="11">Derp</strain>
    </source>
</reference>
<evidence type="ECO:0000259" key="10">
    <source>
        <dbReference type="PROSITE" id="PS51194"/>
    </source>
</evidence>
<dbReference type="SMART" id="SM00487">
    <property type="entry name" value="DEXDc"/>
    <property type="match status" value="1"/>
</dbReference>
<comment type="caution">
    <text evidence="11">The sequence shown here is derived from an EMBL/GenBank/DDBJ whole genome shotgun (WGS) entry which is preliminary data.</text>
</comment>
<dbReference type="PANTHER" id="PTHR47959:SF21">
    <property type="entry name" value="DEAD-BOX HELICASE 56"/>
    <property type="match status" value="1"/>
</dbReference>
<dbReference type="EMBL" id="NJHN03000007">
    <property type="protein sequence ID" value="KAH9426977.1"/>
    <property type="molecule type" value="Genomic_DNA"/>
</dbReference>
<evidence type="ECO:0000256" key="8">
    <source>
        <dbReference type="ARBA" id="ARBA00047984"/>
    </source>
</evidence>